<evidence type="ECO:0000313" key="3">
    <source>
        <dbReference type="EMBL" id="CAN93830.1"/>
    </source>
</evidence>
<proteinExistence type="predicted"/>
<dbReference type="BioCyc" id="SCEL448385:SCE_RS18795-MONOMER"/>
<keyword evidence="2" id="KW-0732">Signal</keyword>
<dbReference type="AlphaFoldDB" id="A9GVR4"/>
<accession>A9GVR4</accession>
<dbReference type="KEGG" id="scl:sce3670"/>
<feature type="signal peptide" evidence="2">
    <location>
        <begin position="1"/>
        <end position="28"/>
    </location>
</feature>
<dbReference type="RefSeq" id="WP_012236300.1">
    <property type="nucleotide sequence ID" value="NC_010162.1"/>
</dbReference>
<dbReference type="STRING" id="448385.sce3670"/>
<evidence type="ECO:0000313" key="4">
    <source>
        <dbReference type="Proteomes" id="UP000002139"/>
    </source>
</evidence>
<keyword evidence="1" id="KW-0812">Transmembrane</keyword>
<dbReference type="HOGENOM" id="CLU_855005_0_0_7"/>
<feature type="transmembrane region" description="Helical" evidence="1">
    <location>
        <begin position="214"/>
        <end position="240"/>
    </location>
</feature>
<protein>
    <submittedName>
        <fullName evidence="3">Membrane protein</fullName>
    </submittedName>
</protein>
<evidence type="ECO:0000256" key="2">
    <source>
        <dbReference type="SAM" id="SignalP"/>
    </source>
</evidence>
<keyword evidence="1" id="KW-0472">Membrane</keyword>
<gene>
    <name evidence="3" type="ordered locus">sce3670</name>
</gene>
<keyword evidence="1" id="KW-1133">Transmembrane helix</keyword>
<keyword evidence="4" id="KW-1185">Reference proteome</keyword>
<feature type="transmembrane region" description="Helical" evidence="1">
    <location>
        <begin position="276"/>
        <end position="298"/>
    </location>
</feature>
<evidence type="ECO:0000256" key="1">
    <source>
        <dbReference type="SAM" id="Phobius"/>
    </source>
</evidence>
<dbReference type="Proteomes" id="UP000002139">
    <property type="component" value="Chromosome"/>
</dbReference>
<name>A9GVR4_SORC5</name>
<sequence>MLKRTSASVLAGLGALLMASAIASSSRAAGGDEGDRAEQLFKDGRDLYLANRCGEALPLLEESLRLKDAPIVVLHMATCEAALGRKLDAARRLPLLLDQFSGEPERFRRASRLLDELLIQLGRIEIRGERSAQVVVVEVDGNAWAPDHDGALLVEPGEHRITVRYRGLPPRHHIVWVAAKERLVWEVLPPLHRVLATSGPRAAPVRPADKPRPAAVWVSGAVGAVGVLTGAATGIAALVLHNELSERCPLPNKTCYSNDNRHEIERKKETGRMLDGATLVSGAIGLAGLAGFVGHYVYVRIDGAAPGARRASRVERVGFDVRVRF</sequence>
<feature type="chain" id="PRO_5002738993" evidence="2">
    <location>
        <begin position="29"/>
        <end position="325"/>
    </location>
</feature>
<dbReference type="EMBL" id="AM746676">
    <property type="protein sequence ID" value="CAN93830.1"/>
    <property type="molecule type" value="Genomic_DNA"/>
</dbReference>
<reference evidence="3 4" key="1">
    <citation type="journal article" date="2007" name="Nat. Biotechnol.">
        <title>Complete genome sequence of the myxobacterium Sorangium cellulosum.</title>
        <authorList>
            <person name="Schneiker S."/>
            <person name="Perlova O."/>
            <person name="Kaiser O."/>
            <person name="Gerth K."/>
            <person name="Alici A."/>
            <person name="Altmeyer M.O."/>
            <person name="Bartels D."/>
            <person name="Bekel T."/>
            <person name="Beyer S."/>
            <person name="Bode E."/>
            <person name="Bode H.B."/>
            <person name="Bolten C.J."/>
            <person name="Choudhuri J.V."/>
            <person name="Doss S."/>
            <person name="Elnakady Y.A."/>
            <person name="Frank B."/>
            <person name="Gaigalat L."/>
            <person name="Goesmann A."/>
            <person name="Groeger C."/>
            <person name="Gross F."/>
            <person name="Jelsbak L."/>
            <person name="Jelsbak L."/>
            <person name="Kalinowski J."/>
            <person name="Kegler C."/>
            <person name="Knauber T."/>
            <person name="Konietzny S."/>
            <person name="Kopp M."/>
            <person name="Krause L."/>
            <person name="Krug D."/>
            <person name="Linke B."/>
            <person name="Mahmud T."/>
            <person name="Martinez-Arias R."/>
            <person name="McHardy A.C."/>
            <person name="Merai M."/>
            <person name="Meyer F."/>
            <person name="Mormann S."/>
            <person name="Munoz-Dorado J."/>
            <person name="Perez J."/>
            <person name="Pradella S."/>
            <person name="Rachid S."/>
            <person name="Raddatz G."/>
            <person name="Rosenau F."/>
            <person name="Rueckert C."/>
            <person name="Sasse F."/>
            <person name="Scharfe M."/>
            <person name="Schuster S.C."/>
            <person name="Suen G."/>
            <person name="Treuner-Lange A."/>
            <person name="Velicer G.J."/>
            <person name="Vorholter F.-J."/>
            <person name="Weissman K.J."/>
            <person name="Welch R.D."/>
            <person name="Wenzel S.C."/>
            <person name="Whitworth D.E."/>
            <person name="Wilhelm S."/>
            <person name="Wittmann C."/>
            <person name="Bloecker H."/>
            <person name="Puehler A."/>
            <person name="Mueller R."/>
        </authorList>
    </citation>
    <scope>NUCLEOTIDE SEQUENCE [LARGE SCALE GENOMIC DNA]</scope>
    <source>
        <strain evidence="4">So ce56</strain>
    </source>
</reference>
<organism evidence="3 4">
    <name type="scientific">Sorangium cellulosum (strain So ce56)</name>
    <name type="common">Polyangium cellulosum (strain So ce56)</name>
    <dbReference type="NCBI Taxonomy" id="448385"/>
    <lineage>
        <taxon>Bacteria</taxon>
        <taxon>Pseudomonadati</taxon>
        <taxon>Myxococcota</taxon>
        <taxon>Polyangia</taxon>
        <taxon>Polyangiales</taxon>
        <taxon>Polyangiaceae</taxon>
        <taxon>Sorangium</taxon>
    </lineage>
</organism>